<keyword evidence="3" id="KW-0472">Membrane</keyword>
<dbReference type="OrthoDB" id="419598at2759"/>
<evidence type="ECO:0000313" key="6">
    <source>
        <dbReference type="Proteomes" id="UP000053328"/>
    </source>
</evidence>
<dbReference type="Gene3D" id="3.90.25.10">
    <property type="entry name" value="UDP-galactose 4-epimerase, domain 1"/>
    <property type="match status" value="1"/>
</dbReference>
<dbReference type="HOGENOM" id="CLU_044876_2_0_1"/>
<feature type="transmembrane region" description="Helical" evidence="3">
    <location>
        <begin position="12"/>
        <end position="30"/>
    </location>
</feature>
<evidence type="ECO:0000256" key="1">
    <source>
        <dbReference type="ARBA" id="ARBA00022857"/>
    </source>
</evidence>
<dbReference type="InterPro" id="IPR036291">
    <property type="entry name" value="NAD(P)-bd_dom_sf"/>
</dbReference>
<feature type="domain" description="NmrA-like" evidence="4">
    <location>
        <begin position="10"/>
        <end position="258"/>
    </location>
</feature>
<gene>
    <name evidence="5" type="ORF">PV08_09056</name>
</gene>
<dbReference type="Gene3D" id="3.40.50.720">
    <property type="entry name" value="NAD(P)-binding Rossmann-like Domain"/>
    <property type="match status" value="1"/>
</dbReference>
<dbReference type="GeneID" id="27336139"/>
<dbReference type="Proteomes" id="UP000053328">
    <property type="component" value="Unassembled WGS sequence"/>
</dbReference>
<sequence>MTSESPAAPKRLLIFGATGLIGTYIVNAIVQNKAHFDRIAIFTSPSTVESKADQIESLKKEGVEVVVGDITNADDVVKAYQGIDTVISAVGRNVIGNQVELVKLADQSPSVRRFFPSEYGTDIEYGPQSATEKPHQLKLKVRAALRECKNLDHTYVVTGPYAEFFLSHNPSFTEAGTFDVKNRTAKLIGDENVKISFTTMRDVGKLVVHALLKPEASRNKALRVNSFTATNSQILHEFEKQTGGEPWKVSYISLDDLKKKEQEAWEAGAPFATAFTLKRIWGEGGTLYEKRDNHLIDAEDDMDSLETAVANAIKAQTGQSKA</sequence>
<reference evidence="5 6" key="1">
    <citation type="submission" date="2015-01" db="EMBL/GenBank/DDBJ databases">
        <title>The Genome Sequence of Exophiala spinifera CBS89968.</title>
        <authorList>
            <consortium name="The Broad Institute Genomics Platform"/>
            <person name="Cuomo C."/>
            <person name="de Hoog S."/>
            <person name="Gorbushina A."/>
            <person name="Stielow B."/>
            <person name="Teixiera M."/>
            <person name="Abouelleil A."/>
            <person name="Chapman S.B."/>
            <person name="Priest M."/>
            <person name="Young S.K."/>
            <person name="Wortman J."/>
            <person name="Nusbaum C."/>
            <person name="Birren B."/>
        </authorList>
    </citation>
    <scope>NUCLEOTIDE SEQUENCE [LARGE SCALE GENOMIC DNA]</scope>
    <source>
        <strain evidence="5 6">CBS 89968</strain>
    </source>
</reference>
<evidence type="ECO:0000256" key="3">
    <source>
        <dbReference type="SAM" id="Phobius"/>
    </source>
</evidence>
<dbReference type="SUPFAM" id="SSF51735">
    <property type="entry name" value="NAD(P)-binding Rossmann-fold domains"/>
    <property type="match status" value="1"/>
</dbReference>
<dbReference type="Pfam" id="PF05368">
    <property type="entry name" value="NmrA"/>
    <property type="match status" value="1"/>
</dbReference>
<dbReference type="PANTHER" id="PTHR47706:SF11">
    <property type="entry name" value="ISOFLAVONE REDUCTASE FAMILY PROTEIN (AFU_ORTHOLOGUE AFUA_1G12510)"/>
    <property type="match status" value="1"/>
</dbReference>
<dbReference type="STRING" id="91928.A0A0D2BKI2"/>
<dbReference type="AlphaFoldDB" id="A0A0D2BKI2"/>
<keyword evidence="2" id="KW-0560">Oxidoreductase</keyword>
<dbReference type="GO" id="GO:0016491">
    <property type="term" value="F:oxidoreductase activity"/>
    <property type="evidence" value="ECO:0007669"/>
    <property type="project" value="UniProtKB-KW"/>
</dbReference>
<accession>A0A0D2BKI2</accession>
<name>A0A0D2BKI2_9EURO</name>
<dbReference type="CDD" id="cd05259">
    <property type="entry name" value="PCBER_SDR_a"/>
    <property type="match status" value="1"/>
</dbReference>
<organism evidence="5 6">
    <name type="scientific">Exophiala spinifera</name>
    <dbReference type="NCBI Taxonomy" id="91928"/>
    <lineage>
        <taxon>Eukaryota</taxon>
        <taxon>Fungi</taxon>
        <taxon>Dikarya</taxon>
        <taxon>Ascomycota</taxon>
        <taxon>Pezizomycotina</taxon>
        <taxon>Eurotiomycetes</taxon>
        <taxon>Chaetothyriomycetidae</taxon>
        <taxon>Chaetothyriales</taxon>
        <taxon>Herpotrichiellaceae</taxon>
        <taxon>Exophiala</taxon>
    </lineage>
</organism>
<dbReference type="InterPro" id="IPR051609">
    <property type="entry name" value="NmrA/Isoflavone_reductase-like"/>
</dbReference>
<dbReference type="RefSeq" id="XP_016232000.1">
    <property type="nucleotide sequence ID" value="XM_016383377.1"/>
</dbReference>
<protein>
    <recommendedName>
        <fullName evidence="4">NmrA-like domain-containing protein</fullName>
    </recommendedName>
</protein>
<dbReference type="PANTHER" id="PTHR47706">
    <property type="entry name" value="NMRA-LIKE FAMILY PROTEIN"/>
    <property type="match status" value="1"/>
</dbReference>
<dbReference type="EMBL" id="KN847498">
    <property type="protein sequence ID" value="KIW11784.1"/>
    <property type="molecule type" value="Genomic_DNA"/>
</dbReference>
<evidence type="ECO:0000313" key="5">
    <source>
        <dbReference type="EMBL" id="KIW11784.1"/>
    </source>
</evidence>
<evidence type="ECO:0000256" key="2">
    <source>
        <dbReference type="ARBA" id="ARBA00023002"/>
    </source>
</evidence>
<keyword evidence="6" id="KW-1185">Reference proteome</keyword>
<keyword evidence="1" id="KW-0521">NADP</keyword>
<dbReference type="InterPro" id="IPR008030">
    <property type="entry name" value="NmrA-like"/>
</dbReference>
<evidence type="ECO:0000259" key="4">
    <source>
        <dbReference type="Pfam" id="PF05368"/>
    </source>
</evidence>
<dbReference type="InterPro" id="IPR045312">
    <property type="entry name" value="PCBER-like"/>
</dbReference>
<keyword evidence="3" id="KW-0812">Transmembrane</keyword>
<dbReference type="VEuPathDB" id="FungiDB:PV08_09056"/>
<proteinExistence type="predicted"/>
<keyword evidence="3" id="KW-1133">Transmembrane helix</keyword>